<name>A0AAD7FVL7_MYCRO</name>
<gene>
    <name evidence="2" type="ORF">B0H17DRAFT_1187169</name>
</gene>
<reference evidence="2" key="1">
    <citation type="submission" date="2023-03" db="EMBL/GenBank/DDBJ databases">
        <title>Massive genome expansion in bonnet fungi (Mycena s.s.) driven by repeated elements and novel gene families across ecological guilds.</title>
        <authorList>
            <consortium name="Lawrence Berkeley National Laboratory"/>
            <person name="Harder C.B."/>
            <person name="Miyauchi S."/>
            <person name="Viragh M."/>
            <person name="Kuo A."/>
            <person name="Thoen E."/>
            <person name="Andreopoulos B."/>
            <person name="Lu D."/>
            <person name="Skrede I."/>
            <person name="Drula E."/>
            <person name="Henrissat B."/>
            <person name="Morin E."/>
            <person name="Kohler A."/>
            <person name="Barry K."/>
            <person name="LaButti K."/>
            <person name="Morin E."/>
            <person name="Salamov A."/>
            <person name="Lipzen A."/>
            <person name="Mereny Z."/>
            <person name="Hegedus B."/>
            <person name="Baldrian P."/>
            <person name="Stursova M."/>
            <person name="Weitz H."/>
            <person name="Taylor A."/>
            <person name="Grigoriev I.V."/>
            <person name="Nagy L.G."/>
            <person name="Martin F."/>
            <person name="Kauserud H."/>
        </authorList>
    </citation>
    <scope>NUCLEOTIDE SEQUENCE</scope>
    <source>
        <strain evidence="2">CBHHK067</strain>
    </source>
</reference>
<sequence length="102" mass="11345">MSFTKLPATAKTAPTPFQVAVPDSAIQELRTLLELARVAPPTYESLRSDRKFGVTTEWIKSAKAEWESFDWTLSRVVPGVTSRSSPPVAARAFMRSKGREFT</sequence>
<dbReference type="AlphaFoldDB" id="A0AAD7FVL7"/>
<evidence type="ECO:0000313" key="2">
    <source>
        <dbReference type="EMBL" id="KAJ7640542.1"/>
    </source>
</evidence>
<dbReference type="SUPFAM" id="SSF53474">
    <property type="entry name" value="alpha/beta-Hydrolases"/>
    <property type="match status" value="1"/>
</dbReference>
<keyword evidence="3" id="KW-1185">Reference proteome</keyword>
<dbReference type="Pfam" id="PF06441">
    <property type="entry name" value="EHN"/>
    <property type="match status" value="1"/>
</dbReference>
<dbReference type="Gene3D" id="3.40.50.1820">
    <property type="entry name" value="alpha/beta hydrolase"/>
    <property type="match status" value="1"/>
</dbReference>
<evidence type="ECO:0000259" key="1">
    <source>
        <dbReference type="Pfam" id="PF06441"/>
    </source>
</evidence>
<proteinExistence type="predicted"/>
<protein>
    <recommendedName>
        <fullName evidence="1">Epoxide hydrolase N-terminal domain-containing protein</fullName>
    </recommendedName>
</protein>
<accession>A0AAD7FVL7</accession>
<feature type="domain" description="Epoxide hydrolase N-terminal" evidence="1">
    <location>
        <begin position="15"/>
        <end position="72"/>
    </location>
</feature>
<evidence type="ECO:0000313" key="3">
    <source>
        <dbReference type="Proteomes" id="UP001221757"/>
    </source>
</evidence>
<dbReference type="InterPro" id="IPR010497">
    <property type="entry name" value="Epoxide_hydro_N"/>
</dbReference>
<dbReference type="InterPro" id="IPR029058">
    <property type="entry name" value="AB_hydrolase_fold"/>
</dbReference>
<dbReference type="EMBL" id="JARKIE010000428">
    <property type="protein sequence ID" value="KAJ7640542.1"/>
    <property type="molecule type" value="Genomic_DNA"/>
</dbReference>
<dbReference type="Proteomes" id="UP001221757">
    <property type="component" value="Unassembled WGS sequence"/>
</dbReference>
<comment type="caution">
    <text evidence="2">The sequence shown here is derived from an EMBL/GenBank/DDBJ whole genome shotgun (WGS) entry which is preliminary data.</text>
</comment>
<organism evidence="2 3">
    <name type="scientific">Mycena rosella</name>
    <name type="common">Pink bonnet</name>
    <name type="synonym">Agaricus rosellus</name>
    <dbReference type="NCBI Taxonomy" id="1033263"/>
    <lineage>
        <taxon>Eukaryota</taxon>
        <taxon>Fungi</taxon>
        <taxon>Dikarya</taxon>
        <taxon>Basidiomycota</taxon>
        <taxon>Agaricomycotina</taxon>
        <taxon>Agaricomycetes</taxon>
        <taxon>Agaricomycetidae</taxon>
        <taxon>Agaricales</taxon>
        <taxon>Marasmiineae</taxon>
        <taxon>Mycenaceae</taxon>
        <taxon>Mycena</taxon>
    </lineage>
</organism>